<feature type="non-terminal residue" evidence="9">
    <location>
        <position position="238"/>
    </location>
</feature>
<dbReference type="GO" id="GO:0046872">
    <property type="term" value="F:metal ion binding"/>
    <property type="evidence" value="ECO:0007669"/>
    <property type="project" value="UniProtKB-KW"/>
</dbReference>
<accession>A0A383D1F0</accession>
<dbReference type="InterPro" id="IPR015421">
    <property type="entry name" value="PyrdxlP-dep_Trfase_major"/>
</dbReference>
<comment type="cofactor">
    <cofactor evidence="1">
        <name>pyridoxal 5'-phosphate</name>
        <dbReference type="ChEBI" id="CHEBI:597326"/>
    </cofactor>
</comment>
<proteinExistence type="inferred from homology"/>
<dbReference type="Gene3D" id="3.90.1150.10">
    <property type="entry name" value="Aspartate Aminotransferase, domain 1"/>
    <property type="match status" value="1"/>
</dbReference>
<dbReference type="GO" id="GO:0031071">
    <property type="term" value="F:cysteine desulfurase activity"/>
    <property type="evidence" value="ECO:0007669"/>
    <property type="project" value="UniProtKB-EC"/>
</dbReference>
<keyword evidence="7" id="KW-0411">Iron-sulfur</keyword>
<evidence type="ECO:0000256" key="7">
    <source>
        <dbReference type="ARBA" id="ARBA00023014"/>
    </source>
</evidence>
<dbReference type="Pfam" id="PF00266">
    <property type="entry name" value="Aminotran_5"/>
    <property type="match status" value="1"/>
</dbReference>
<evidence type="ECO:0000256" key="6">
    <source>
        <dbReference type="ARBA" id="ARBA00023004"/>
    </source>
</evidence>
<dbReference type="Gene3D" id="3.40.640.10">
    <property type="entry name" value="Type I PLP-dependent aspartate aminotransferase-like (Major domain)"/>
    <property type="match status" value="1"/>
</dbReference>
<dbReference type="FunFam" id="3.40.640.10:FF:000084">
    <property type="entry name" value="IscS-like cysteine desulfurase"/>
    <property type="match status" value="1"/>
</dbReference>
<keyword evidence="6" id="KW-0408">Iron</keyword>
<evidence type="ECO:0000259" key="8">
    <source>
        <dbReference type="Pfam" id="PF00266"/>
    </source>
</evidence>
<comment type="similarity">
    <text evidence="2">Belongs to the class-V pyridoxal-phosphate-dependent aminotransferase family. NifS/IscS subfamily.</text>
</comment>
<feature type="non-terminal residue" evidence="9">
    <location>
        <position position="1"/>
    </location>
</feature>
<dbReference type="PANTHER" id="PTHR11601">
    <property type="entry name" value="CYSTEINE DESULFURYLASE FAMILY MEMBER"/>
    <property type="match status" value="1"/>
</dbReference>
<dbReference type="InterPro" id="IPR015422">
    <property type="entry name" value="PyrdxlP-dep_Trfase_small"/>
</dbReference>
<reference evidence="9" key="1">
    <citation type="submission" date="2018-05" db="EMBL/GenBank/DDBJ databases">
        <authorList>
            <person name="Lanie J.A."/>
            <person name="Ng W.-L."/>
            <person name="Kazmierczak K.M."/>
            <person name="Andrzejewski T.M."/>
            <person name="Davidsen T.M."/>
            <person name="Wayne K.J."/>
            <person name="Tettelin H."/>
            <person name="Glass J.I."/>
            <person name="Rusch D."/>
            <person name="Podicherti R."/>
            <person name="Tsui H.-C.T."/>
            <person name="Winkler M.E."/>
        </authorList>
    </citation>
    <scope>NUCLEOTIDE SEQUENCE</scope>
</reference>
<dbReference type="EMBL" id="UINC01213094">
    <property type="protein sequence ID" value="SVE37708.1"/>
    <property type="molecule type" value="Genomic_DNA"/>
</dbReference>
<dbReference type="PROSITE" id="PS00595">
    <property type="entry name" value="AA_TRANSFER_CLASS_5"/>
    <property type="match status" value="1"/>
</dbReference>
<evidence type="ECO:0000256" key="3">
    <source>
        <dbReference type="ARBA" id="ARBA00012239"/>
    </source>
</evidence>
<dbReference type="AlphaFoldDB" id="A0A383D1F0"/>
<gene>
    <name evidence="9" type="ORF">METZ01_LOCUS490562</name>
</gene>
<feature type="domain" description="Aminotransferase class V" evidence="8">
    <location>
        <begin position="4"/>
        <end position="238"/>
    </location>
</feature>
<keyword evidence="4" id="KW-0479">Metal-binding</keyword>
<keyword evidence="5" id="KW-0663">Pyridoxal phosphate</keyword>
<evidence type="ECO:0000256" key="4">
    <source>
        <dbReference type="ARBA" id="ARBA00022723"/>
    </source>
</evidence>
<evidence type="ECO:0000256" key="1">
    <source>
        <dbReference type="ARBA" id="ARBA00001933"/>
    </source>
</evidence>
<organism evidence="9">
    <name type="scientific">marine metagenome</name>
    <dbReference type="NCBI Taxonomy" id="408172"/>
    <lineage>
        <taxon>unclassified sequences</taxon>
        <taxon>metagenomes</taxon>
        <taxon>ecological metagenomes</taxon>
    </lineage>
</organism>
<dbReference type="InterPro" id="IPR015424">
    <property type="entry name" value="PyrdxlP-dep_Trfase"/>
</dbReference>
<protein>
    <recommendedName>
        <fullName evidence="3">cysteine desulfurase</fullName>
        <ecNumber evidence="3">2.8.1.7</ecNumber>
    </recommendedName>
</protein>
<dbReference type="GO" id="GO:0051536">
    <property type="term" value="F:iron-sulfur cluster binding"/>
    <property type="evidence" value="ECO:0007669"/>
    <property type="project" value="UniProtKB-KW"/>
</dbReference>
<evidence type="ECO:0000313" key="9">
    <source>
        <dbReference type="EMBL" id="SVE37708.1"/>
    </source>
</evidence>
<dbReference type="SUPFAM" id="SSF53383">
    <property type="entry name" value="PLP-dependent transferases"/>
    <property type="match status" value="1"/>
</dbReference>
<sequence length="238" mass="25703">NRDRGNHIITTEIEHSAVLRSCAFLEQEGFSVTYLPVDRYGLVHPDDVARAVTDRTILITIMHANNEIGTIQPVGDIGAVARDSGVYFHSDAVQSAGKIPIDVEASHIDLLSISAHKFYGPKGVGAIYIRKGIEFEPTNHGGHHEKNMRSGTENTTGIIGLGRASELAHAEQEAEARHLIGLRERLQQGITEEIEDCCVNGHPEQRLPGTLNVSFPGAEGESLILSLDLKSIAVSSGS</sequence>
<dbReference type="InterPro" id="IPR000192">
    <property type="entry name" value="Aminotrans_V_dom"/>
</dbReference>
<evidence type="ECO:0000256" key="5">
    <source>
        <dbReference type="ARBA" id="ARBA00022898"/>
    </source>
</evidence>
<name>A0A383D1F0_9ZZZZ</name>
<dbReference type="InterPro" id="IPR020578">
    <property type="entry name" value="Aminotrans_V_PyrdxlP_BS"/>
</dbReference>
<evidence type="ECO:0000256" key="2">
    <source>
        <dbReference type="ARBA" id="ARBA00006490"/>
    </source>
</evidence>
<dbReference type="PANTHER" id="PTHR11601:SF34">
    <property type="entry name" value="CYSTEINE DESULFURASE"/>
    <property type="match status" value="1"/>
</dbReference>
<dbReference type="EC" id="2.8.1.7" evidence="3"/>